<dbReference type="AlphaFoldDB" id="A0AAD5XVL7"/>
<accession>A0AAD5XVL7</accession>
<reference evidence="1" key="1">
    <citation type="submission" date="2020-05" db="EMBL/GenBank/DDBJ databases">
        <title>Phylogenomic resolution of chytrid fungi.</title>
        <authorList>
            <person name="Stajich J.E."/>
            <person name="Amses K."/>
            <person name="Simmons R."/>
            <person name="Seto K."/>
            <person name="Myers J."/>
            <person name="Bonds A."/>
            <person name="Quandt C.A."/>
            <person name="Barry K."/>
            <person name="Liu P."/>
            <person name="Grigoriev I."/>
            <person name="Longcore J.E."/>
            <person name="James T.Y."/>
        </authorList>
    </citation>
    <scope>NUCLEOTIDE SEQUENCE</scope>
    <source>
        <strain evidence="1">JEL0476</strain>
    </source>
</reference>
<dbReference type="Proteomes" id="UP001211065">
    <property type="component" value="Unassembled WGS sequence"/>
</dbReference>
<evidence type="ECO:0000313" key="1">
    <source>
        <dbReference type="EMBL" id="KAJ3207646.1"/>
    </source>
</evidence>
<comment type="caution">
    <text evidence="1">The sequence shown here is derived from an EMBL/GenBank/DDBJ whole genome shotgun (WGS) entry which is preliminary data.</text>
</comment>
<protein>
    <recommendedName>
        <fullName evidence="3">FPL domain-containing protein</fullName>
    </recommendedName>
</protein>
<dbReference type="EMBL" id="JADGJW010001041">
    <property type="protein sequence ID" value="KAJ3207646.1"/>
    <property type="molecule type" value="Genomic_DNA"/>
</dbReference>
<gene>
    <name evidence="1" type="ORF">HK099_000235</name>
</gene>
<evidence type="ECO:0008006" key="3">
    <source>
        <dbReference type="Google" id="ProtNLM"/>
    </source>
</evidence>
<proteinExistence type="predicted"/>
<name>A0AAD5XVL7_9FUNG</name>
<sequence length="653" mass="76818">MNISKIKLEFQNLNFKNLITLANDLLKNEQTYFPTFIEQKVSQEIIKNIKSDSLKVLKFYSILFEGLKDLSFLYNSLQNVNKIINYFQENLNLEDEDQITAIVSFLKLISTRLTKDSVILVRQKNISGDDSTLPIFELTYRLLTSTSDKMVNVTCHLTLINLLSLQDEKTLNKYLDNYFYHLILNLNLNLTKFHLENILEILFVLEDLLNVLKKDRLILIVEISTATLTEKRSNSPISNNPISISLNDFLVKFKHPSKNFTMAIAFLYQIVNSKISQTVLKQLDLFPRKFAKSKLLLEDLLGSSESDFNSDSEELPYNGNLVKILISVIIAEKEEEHMKLLKVGKKKIEKTLKFKFKNLFNAEDVEGKIADGKIIDEEKYFQFLKNIKVFEYQCLKTKFINSLDFIYEDLKILKLKKKQSNLKKQQSENLFKIDADEEEEEEDFFVDKIFFTTKLFFYCKNCLEVLEKKEKNKELIYFFEKELFDSIEFEVGKTIDLGKREIFPCKIEKQSYYCVLEKNFLIICLPDKFKIGKGIVFKLFSVSNSMIKKVDTEELSLSKKKEIKFKENTSYKKNALFLEKMKNYFPVEEDEQLTLNQNNNKKNEKKIVIKQDETCSIQFQSEEILLKVFNTYCSNLNKFKNELYKKFEILTDM</sequence>
<organism evidence="1 2">
    <name type="scientific">Clydaea vesicula</name>
    <dbReference type="NCBI Taxonomy" id="447962"/>
    <lineage>
        <taxon>Eukaryota</taxon>
        <taxon>Fungi</taxon>
        <taxon>Fungi incertae sedis</taxon>
        <taxon>Chytridiomycota</taxon>
        <taxon>Chytridiomycota incertae sedis</taxon>
        <taxon>Chytridiomycetes</taxon>
        <taxon>Lobulomycetales</taxon>
        <taxon>Lobulomycetaceae</taxon>
        <taxon>Clydaea</taxon>
    </lineage>
</organism>
<keyword evidence="2" id="KW-1185">Reference proteome</keyword>
<evidence type="ECO:0000313" key="2">
    <source>
        <dbReference type="Proteomes" id="UP001211065"/>
    </source>
</evidence>